<dbReference type="EMBL" id="CP060789">
    <property type="protein sequence ID" value="QNP55392.1"/>
    <property type="molecule type" value="Genomic_DNA"/>
</dbReference>
<reference evidence="1 2" key="1">
    <citation type="submission" date="2020-08" db="EMBL/GenBank/DDBJ databases">
        <title>Genome sequence of Tessaracoccus defluvii JCM 17540T.</title>
        <authorList>
            <person name="Hyun D.-W."/>
            <person name="Bae J.-W."/>
        </authorList>
    </citation>
    <scope>NUCLEOTIDE SEQUENCE [LARGE SCALE GENOMIC DNA]</scope>
    <source>
        <strain evidence="1 2">JCM 17540</strain>
    </source>
</reference>
<protein>
    <submittedName>
        <fullName evidence="1">SIMPL domain-containing protein</fullName>
    </submittedName>
</protein>
<proteinExistence type="predicted"/>
<accession>A0A7H0H4C6</accession>
<name>A0A7H0H4C6_9ACTN</name>
<dbReference type="InterPro" id="IPR007497">
    <property type="entry name" value="SIMPL/DUF541"/>
</dbReference>
<dbReference type="Pfam" id="PF04402">
    <property type="entry name" value="SIMPL"/>
    <property type="match status" value="1"/>
</dbReference>
<dbReference type="GO" id="GO:0006974">
    <property type="term" value="P:DNA damage response"/>
    <property type="evidence" value="ECO:0007669"/>
    <property type="project" value="TreeGrafter"/>
</dbReference>
<organism evidence="1 2">
    <name type="scientific">Tessaracoccus defluvii</name>
    <dbReference type="NCBI Taxonomy" id="1285901"/>
    <lineage>
        <taxon>Bacteria</taxon>
        <taxon>Bacillati</taxon>
        <taxon>Actinomycetota</taxon>
        <taxon>Actinomycetes</taxon>
        <taxon>Propionibacteriales</taxon>
        <taxon>Propionibacteriaceae</taxon>
        <taxon>Tessaracoccus</taxon>
    </lineage>
</organism>
<dbReference type="Gene3D" id="3.30.110.170">
    <property type="entry name" value="Protein of unknown function (DUF541), domain 1"/>
    <property type="match status" value="1"/>
</dbReference>
<sequence>MKITVTGASELKLPAECAVVSLTVSLTGTDRADIVARTAAIVDQVRDALTAAIADGAGRDLRLSNLRMWTNVLHDDRGRQGETQHVAEVRGTVTFDDLSRLGDVLGGLSVAEGVNVNHVSWELREETMRRLQPEALRAAHADATTRATWIAEAGGFTTVTVASVQDNGRQVYRGAGKAAMFMEIGGSVPSIRLDPEDVDVSADLTIRFRAS</sequence>
<keyword evidence="2" id="KW-1185">Reference proteome</keyword>
<dbReference type="RefSeq" id="WP_187720524.1">
    <property type="nucleotide sequence ID" value="NZ_BAABBL010000011.1"/>
</dbReference>
<dbReference type="InterPro" id="IPR052022">
    <property type="entry name" value="26kDa_periplasmic_antigen"/>
</dbReference>
<evidence type="ECO:0000313" key="1">
    <source>
        <dbReference type="EMBL" id="QNP55392.1"/>
    </source>
</evidence>
<dbReference type="PANTHER" id="PTHR34387">
    <property type="entry name" value="SLR1258 PROTEIN"/>
    <property type="match status" value="1"/>
</dbReference>
<dbReference type="Proteomes" id="UP000516117">
    <property type="component" value="Chromosome"/>
</dbReference>
<dbReference type="KEGG" id="tdf:H9L22_14440"/>
<gene>
    <name evidence="1" type="ORF">H9L22_14440</name>
</gene>
<evidence type="ECO:0000313" key="2">
    <source>
        <dbReference type="Proteomes" id="UP000516117"/>
    </source>
</evidence>
<dbReference type="Gene3D" id="3.30.70.2970">
    <property type="entry name" value="Protein of unknown function (DUF541), domain 2"/>
    <property type="match status" value="1"/>
</dbReference>
<dbReference type="PANTHER" id="PTHR34387:SF2">
    <property type="entry name" value="SLR1258 PROTEIN"/>
    <property type="match status" value="1"/>
</dbReference>
<dbReference type="AlphaFoldDB" id="A0A7H0H4C6"/>